<dbReference type="AlphaFoldDB" id="A0ABD3FI44"/>
<proteinExistence type="predicted"/>
<gene>
    <name evidence="2" type="ORF">V7S43_009606</name>
</gene>
<keyword evidence="3" id="KW-1185">Reference proteome</keyword>
<evidence type="ECO:0000313" key="2">
    <source>
        <dbReference type="EMBL" id="KAL3665572.1"/>
    </source>
</evidence>
<reference evidence="2 3" key="1">
    <citation type="submission" date="2024-09" db="EMBL/GenBank/DDBJ databases">
        <title>Genome sequencing and assembly of Phytophthora oleae, isolate VK10A, causative agent of rot of olive drupes.</title>
        <authorList>
            <person name="Conti Taguali S."/>
            <person name="Riolo M."/>
            <person name="La Spada F."/>
            <person name="Cacciola S.O."/>
            <person name="Dionisio G."/>
        </authorList>
    </citation>
    <scope>NUCLEOTIDE SEQUENCE [LARGE SCALE GENOMIC DNA]</scope>
    <source>
        <strain evidence="2 3">VK10A</strain>
    </source>
</reference>
<evidence type="ECO:0000313" key="3">
    <source>
        <dbReference type="Proteomes" id="UP001632037"/>
    </source>
</evidence>
<evidence type="ECO:0008006" key="4">
    <source>
        <dbReference type="Google" id="ProtNLM"/>
    </source>
</evidence>
<feature type="compositionally biased region" description="Basic and acidic residues" evidence="1">
    <location>
        <begin position="1"/>
        <end position="12"/>
    </location>
</feature>
<dbReference type="EMBL" id="JBIMZQ010000020">
    <property type="protein sequence ID" value="KAL3665572.1"/>
    <property type="molecule type" value="Genomic_DNA"/>
</dbReference>
<sequence>MDESGTRSKSEGPLDPTRLSNGFPGLDGLQGRSEATQSVPCRQNPRIALSSQPSVQFGKGNSGASLLGAPKPEGVSGALDWSKDNFCSALHLPGLYCVQEAPAVRPHFRRHTISLYGEMNKNHVAAANRIWWTYCSIATTALWLNRNGIIFRAEWIPIQQRQQEIWQATMRQLRASALQDSKRPETKVQGLYLRQMLDSFEYIVILACGDVPKPTRRQPDSTIVMWLDKFQGSIN</sequence>
<organism evidence="2 3">
    <name type="scientific">Phytophthora oleae</name>
    <dbReference type="NCBI Taxonomy" id="2107226"/>
    <lineage>
        <taxon>Eukaryota</taxon>
        <taxon>Sar</taxon>
        <taxon>Stramenopiles</taxon>
        <taxon>Oomycota</taxon>
        <taxon>Peronosporomycetes</taxon>
        <taxon>Peronosporales</taxon>
        <taxon>Peronosporaceae</taxon>
        <taxon>Phytophthora</taxon>
    </lineage>
</organism>
<dbReference type="Proteomes" id="UP001632037">
    <property type="component" value="Unassembled WGS sequence"/>
</dbReference>
<name>A0ABD3FI44_9STRA</name>
<feature type="region of interest" description="Disordered" evidence="1">
    <location>
        <begin position="1"/>
        <end position="40"/>
    </location>
</feature>
<protein>
    <recommendedName>
        <fullName evidence="4">PiggyBac transposable element-derived protein domain-containing protein</fullName>
    </recommendedName>
</protein>
<evidence type="ECO:0000256" key="1">
    <source>
        <dbReference type="SAM" id="MobiDB-lite"/>
    </source>
</evidence>
<accession>A0ABD3FI44</accession>
<comment type="caution">
    <text evidence="2">The sequence shown here is derived from an EMBL/GenBank/DDBJ whole genome shotgun (WGS) entry which is preliminary data.</text>
</comment>